<keyword evidence="3" id="KW-1185">Reference proteome</keyword>
<feature type="region of interest" description="Disordered" evidence="1">
    <location>
        <begin position="1"/>
        <end position="25"/>
    </location>
</feature>
<feature type="compositionally biased region" description="Basic residues" evidence="1">
    <location>
        <begin position="1"/>
        <end position="19"/>
    </location>
</feature>
<sequence>MPAFKVRKQTLAAKKHNTHASKSNNKKVIVAGQSSAPIPQSTLLDLPTEIRMMIYGHFARASDKQVDEGTYEAVSQDRKNLMLACRQISHEWAPLFYQSTTIVVNTRNRMPWPHGHQDDVYLTAPLFHSPAEFELVFLKQLDDYEVHKIRRLEFNASVWALVGWEKKVYNCPPFVDFSAIQRLGQVLYQNRNSMKSLTEVVISERRTTPNYPEDLNRLRSDVDVAVRRADDIWSLANSKGEWDHIINQLQGRTRSSFFRGWHVTKHATIEPRHWEYTGTMMLPIFNGVDVTFSKTKPEDPRSAGSANQTKMQVSVNEWRLWSL</sequence>
<evidence type="ECO:0000256" key="1">
    <source>
        <dbReference type="SAM" id="MobiDB-lite"/>
    </source>
</evidence>
<gene>
    <name evidence="2" type="ORF">A1O1_02321</name>
</gene>
<dbReference type="GeneID" id="19157221"/>
<dbReference type="RefSeq" id="XP_007721422.1">
    <property type="nucleotide sequence ID" value="XM_007723232.1"/>
</dbReference>
<dbReference type="AlphaFoldDB" id="W9YN23"/>
<reference evidence="2 3" key="1">
    <citation type="submission" date="2013-03" db="EMBL/GenBank/DDBJ databases">
        <title>The Genome Sequence of Capronia coronata CBS 617.96.</title>
        <authorList>
            <consortium name="The Broad Institute Genomics Platform"/>
            <person name="Cuomo C."/>
            <person name="de Hoog S."/>
            <person name="Gorbushina A."/>
            <person name="Walker B."/>
            <person name="Young S.K."/>
            <person name="Zeng Q."/>
            <person name="Gargeya S."/>
            <person name="Fitzgerald M."/>
            <person name="Haas B."/>
            <person name="Abouelleil A."/>
            <person name="Allen A.W."/>
            <person name="Alvarado L."/>
            <person name="Arachchi H.M."/>
            <person name="Berlin A.M."/>
            <person name="Chapman S.B."/>
            <person name="Gainer-Dewar J."/>
            <person name="Goldberg J."/>
            <person name="Griggs A."/>
            <person name="Gujja S."/>
            <person name="Hansen M."/>
            <person name="Howarth C."/>
            <person name="Imamovic A."/>
            <person name="Ireland A."/>
            <person name="Larimer J."/>
            <person name="McCowan C."/>
            <person name="Murphy C."/>
            <person name="Pearson M."/>
            <person name="Poon T.W."/>
            <person name="Priest M."/>
            <person name="Roberts A."/>
            <person name="Saif S."/>
            <person name="Shea T."/>
            <person name="Sisk P."/>
            <person name="Sykes S."/>
            <person name="Wortman J."/>
            <person name="Nusbaum C."/>
            <person name="Birren B."/>
        </authorList>
    </citation>
    <scope>NUCLEOTIDE SEQUENCE [LARGE SCALE GENOMIC DNA]</scope>
    <source>
        <strain evidence="2 3">CBS 617.96</strain>
    </source>
</reference>
<dbReference type="OrthoDB" id="4150366at2759"/>
<protein>
    <recommendedName>
        <fullName evidence="4">F-box domain-containing protein</fullName>
    </recommendedName>
</protein>
<dbReference type="PANTHER" id="PTHR42085:SF1">
    <property type="entry name" value="F-BOX DOMAIN-CONTAINING PROTEIN"/>
    <property type="match status" value="1"/>
</dbReference>
<dbReference type="EMBL" id="AMWN01000002">
    <property type="protein sequence ID" value="EXJ93928.1"/>
    <property type="molecule type" value="Genomic_DNA"/>
</dbReference>
<accession>W9YN23</accession>
<evidence type="ECO:0008006" key="4">
    <source>
        <dbReference type="Google" id="ProtNLM"/>
    </source>
</evidence>
<proteinExistence type="predicted"/>
<comment type="caution">
    <text evidence="2">The sequence shown here is derived from an EMBL/GenBank/DDBJ whole genome shotgun (WGS) entry which is preliminary data.</text>
</comment>
<organism evidence="2 3">
    <name type="scientific">Capronia coronata CBS 617.96</name>
    <dbReference type="NCBI Taxonomy" id="1182541"/>
    <lineage>
        <taxon>Eukaryota</taxon>
        <taxon>Fungi</taxon>
        <taxon>Dikarya</taxon>
        <taxon>Ascomycota</taxon>
        <taxon>Pezizomycotina</taxon>
        <taxon>Eurotiomycetes</taxon>
        <taxon>Chaetothyriomycetidae</taxon>
        <taxon>Chaetothyriales</taxon>
        <taxon>Herpotrichiellaceae</taxon>
        <taxon>Capronia</taxon>
    </lineage>
</organism>
<evidence type="ECO:0000313" key="3">
    <source>
        <dbReference type="Proteomes" id="UP000019484"/>
    </source>
</evidence>
<evidence type="ECO:0000313" key="2">
    <source>
        <dbReference type="EMBL" id="EXJ93928.1"/>
    </source>
</evidence>
<dbReference type="PANTHER" id="PTHR42085">
    <property type="entry name" value="F-BOX DOMAIN-CONTAINING PROTEIN"/>
    <property type="match status" value="1"/>
</dbReference>
<name>W9YN23_9EURO</name>
<dbReference type="HOGENOM" id="CLU_074608_0_0_1"/>
<dbReference type="InterPro" id="IPR038883">
    <property type="entry name" value="AN11006-like"/>
</dbReference>
<dbReference type="Proteomes" id="UP000019484">
    <property type="component" value="Unassembled WGS sequence"/>
</dbReference>